<dbReference type="AlphaFoldDB" id="A0ABD3QNN8"/>
<dbReference type="Proteomes" id="UP001516023">
    <property type="component" value="Unassembled WGS sequence"/>
</dbReference>
<sequence>MNANQPLSHRRHFITVTEDDGLDLDVLLADIDDSISTSRENPLPPPAASRSSRSSAPITAIEEIENETTSHSEWVLPAPARPGDFLTSSIHRVPSKSILKITSSYGHFDAIESISSSKAGNDVTKKSSLLSCADMNTSSNSVVSTGSGLTPTGSGHESFGLDLDSSSHSQMSTPCRGTAHGICSMPSFPFADSTACVENMIKIDADIAAGTLDECLRSNSDLSTSVPKIKRTVSFNAVAVREYDRTVGDNPACRSGPPLSLDWSYSKASTKTLEEYELERSSERVSIMSKLHVNKYNRRNMLAFHWGHSEEEIKEARRQTKKIQRQRSLTKALLPVHMAHEVCLSIKSFISGKGKREELSGDDTSELSLSSSKHVRSLSSPIHECPAPVSPVVHSTETDDVISSRTTSVMLVDDA</sequence>
<dbReference type="EMBL" id="JABMIG020000025">
    <property type="protein sequence ID" value="KAL3801667.1"/>
    <property type="molecule type" value="Genomic_DNA"/>
</dbReference>
<evidence type="ECO:0000256" key="1">
    <source>
        <dbReference type="SAM" id="MobiDB-lite"/>
    </source>
</evidence>
<evidence type="ECO:0000313" key="3">
    <source>
        <dbReference type="Proteomes" id="UP001516023"/>
    </source>
</evidence>
<evidence type="ECO:0000313" key="2">
    <source>
        <dbReference type="EMBL" id="KAL3801667.1"/>
    </source>
</evidence>
<feature type="compositionally biased region" description="Low complexity" evidence="1">
    <location>
        <begin position="366"/>
        <end position="380"/>
    </location>
</feature>
<reference evidence="2 3" key="1">
    <citation type="journal article" date="2020" name="G3 (Bethesda)">
        <title>Improved Reference Genome for Cyclotella cryptica CCMP332, a Model for Cell Wall Morphogenesis, Salinity Adaptation, and Lipid Production in Diatoms (Bacillariophyta).</title>
        <authorList>
            <person name="Roberts W.R."/>
            <person name="Downey K.M."/>
            <person name="Ruck E.C."/>
            <person name="Traller J.C."/>
            <person name="Alverson A.J."/>
        </authorList>
    </citation>
    <scope>NUCLEOTIDE SEQUENCE [LARGE SCALE GENOMIC DNA]</scope>
    <source>
        <strain evidence="2 3">CCMP332</strain>
    </source>
</reference>
<accession>A0ABD3QNN8</accession>
<feature type="region of interest" description="Disordered" evidence="1">
    <location>
        <begin position="355"/>
        <end position="400"/>
    </location>
</feature>
<proteinExistence type="predicted"/>
<protein>
    <submittedName>
        <fullName evidence="2">Uncharacterized protein</fullName>
    </submittedName>
</protein>
<organism evidence="2 3">
    <name type="scientific">Cyclotella cryptica</name>
    <dbReference type="NCBI Taxonomy" id="29204"/>
    <lineage>
        <taxon>Eukaryota</taxon>
        <taxon>Sar</taxon>
        <taxon>Stramenopiles</taxon>
        <taxon>Ochrophyta</taxon>
        <taxon>Bacillariophyta</taxon>
        <taxon>Coscinodiscophyceae</taxon>
        <taxon>Thalassiosirophycidae</taxon>
        <taxon>Stephanodiscales</taxon>
        <taxon>Stephanodiscaceae</taxon>
        <taxon>Cyclotella</taxon>
    </lineage>
</organism>
<comment type="caution">
    <text evidence="2">The sequence shown here is derived from an EMBL/GenBank/DDBJ whole genome shotgun (WGS) entry which is preliminary data.</text>
</comment>
<keyword evidence="3" id="KW-1185">Reference proteome</keyword>
<name>A0ABD3QNN8_9STRA</name>
<gene>
    <name evidence="2" type="ORF">HJC23_013172</name>
</gene>
<feature type="region of interest" description="Disordered" evidence="1">
    <location>
        <begin position="35"/>
        <end position="56"/>
    </location>
</feature>